<dbReference type="RefSeq" id="WP_284374109.1">
    <property type="nucleotide sequence ID" value="NZ_BSNJ01000008.1"/>
</dbReference>
<evidence type="ECO:0000313" key="2">
    <source>
        <dbReference type="Proteomes" id="UP001161390"/>
    </source>
</evidence>
<dbReference type="Proteomes" id="UP001161390">
    <property type="component" value="Unassembled WGS sequence"/>
</dbReference>
<proteinExistence type="predicted"/>
<accession>A0ABQ5V396</accession>
<organism evidence="1 2">
    <name type="scientific">Algimonas porphyrae</name>
    <dbReference type="NCBI Taxonomy" id="1128113"/>
    <lineage>
        <taxon>Bacteria</taxon>
        <taxon>Pseudomonadati</taxon>
        <taxon>Pseudomonadota</taxon>
        <taxon>Alphaproteobacteria</taxon>
        <taxon>Maricaulales</taxon>
        <taxon>Robiginitomaculaceae</taxon>
        <taxon>Algimonas</taxon>
    </lineage>
</organism>
<sequence length="428" mass="45366">MTQSPHLSLPLLAPAQAQKHVTVNEAVLRLESANRHSVRSRTLTQPPPDAAEGDRFIVPDNGSFGDAAVGQIAALIGGSWWAMSPETGQRVWCDDEALFLTHHEGDWQSGDAAQTEASRFGVNTQADSTNRLAVKSDAILLSHDDITPGSGDVRLSLNRASDNNVAGILFQSGYSGRVAMQLGSQADFAISTSPDGAQFHDAIRISDSGSVSFPGGVDLPPVLHGRPNGGLGHYDTLYLDPSNGDDTATGRSISEAVQSVQGLATVLPVGRWAVVFLLGDIEWDWMISLAYPLAKLEFRGLSSDGSAYVTRTIRVRDAQNAPGYSGGLQLRASTSLEFVNIDIQLDSAGSFPFLFFDSTIGYLKTYNMTVTRTGSGSACLFGPSRSFVASFHDNLTIDMSASGFIFDGVGAGADPNAGWGSPSNMTAF</sequence>
<comment type="caution">
    <text evidence="1">The sequence shown here is derived from an EMBL/GenBank/DDBJ whole genome shotgun (WGS) entry which is preliminary data.</text>
</comment>
<protein>
    <recommendedName>
        <fullName evidence="3">DUF2793 domain-containing protein</fullName>
    </recommendedName>
</protein>
<name>A0ABQ5V396_9PROT</name>
<dbReference type="Pfam" id="PF10983">
    <property type="entry name" value="DUF2793"/>
    <property type="match status" value="1"/>
</dbReference>
<evidence type="ECO:0000313" key="1">
    <source>
        <dbReference type="EMBL" id="GLQ21976.1"/>
    </source>
</evidence>
<reference evidence="1" key="2">
    <citation type="submission" date="2023-01" db="EMBL/GenBank/DDBJ databases">
        <title>Draft genome sequence of Algimonas porphyrae strain NBRC 108216.</title>
        <authorList>
            <person name="Sun Q."/>
            <person name="Mori K."/>
        </authorList>
    </citation>
    <scope>NUCLEOTIDE SEQUENCE</scope>
    <source>
        <strain evidence="1">NBRC 108216</strain>
    </source>
</reference>
<keyword evidence="2" id="KW-1185">Reference proteome</keyword>
<dbReference type="InterPro" id="IPR021251">
    <property type="entry name" value="DUF2793"/>
</dbReference>
<gene>
    <name evidence="1" type="ORF">GCM10007854_29310</name>
</gene>
<evidence type="ECO:0008006" key="3">
    <source>
        <dbReference type="Google" id="ProtNLM"/>
    </source>
</evidence>
<dbReference type="EMBL" id="BSNJ01000008">
    <property type="protein sequence ID" value="GLQ21976.1"/>
    <property type="molecule type" value="Genomic_DNA"/>
</dbReference>
<reference evidence="1" key="1">
    <citation type="journal article" date="2014" name="Int. J. Syst. Evol. Microbiol.">
        <title>Complete genome of a new Firmicutes species belonging to the dominant human colonic microbiota ('Ruminococcus bicirculans') reveals two chromosomes and a selective capacity to utilize plant glucans.</title>
        <authorList>
            <consortium name="NISC Comparative Sequencing Program"/>
            <person name="Wegmann U."/>
            <person name="Louis P."/>
            <person name="Goesmann A."/>
            <person name="Henrissat B."/>
            <person name="Duncan S.H."/>
            <person name="Flint H.J."/>
        </authorList>
    </citation>
    <scope>NUCLEOTIDE SEQUENCE</scope>
    <source>
        <strain evidence="1">NBRC 108216</strain>
    </source>
</reference>